<dbReference type="GO" id="GO:0005840">
    <property type="term" value="C:ribosome"/>
    <property type="evidence" value="ECO:0007669"/>
    <property type="project" value="InterPro"/>
</dbReference>
<feature type="domain" description="Ribosome maturation factor RimM PRC barrel" evidence="7">
    <location>
        <begin position="97"/>
        <end position="165"/>
    </location>
</feature>
<dbReference type="Proteomes" id="UP000195897">
    <property type="component" value="Unassembled WGS sequence"/>
</dbReference>
<dbReference type="RefSeq" id="WP_016146389.1">
    <property type="nucleotide sequence ID" value="NZ_CABKSA010000001.1"/>
</dbReference>
<dbReference type="HAMAP" id="MF_00014">
    <property type="entry name" value="Ribosome_mat_RimM"/>
    <property type="match status" value="1"/>
</dbReference>
<proteinExistence type="inferred from homology"/>
<evidence type="ECO:0000256" key="3">
    <source>
        <dbReference type="ARBA" id="ARBA00022552"/>
    </source>
</evidence>
<dbReference type="SUPFAM" id="SSF50346">
    <property type="entry name" value="PRC-barrel domain"/>
    <property type="match status" value="1"/>
</dbReference>
<dbReference type="AlphaFoldDB" id="A0A1Y4L9E5"/>
<comment type="subunit">
    <text evidence="5">Binds ribosomal protein uS19.</text>
</comment>
<dbReference type="InterPro" id="IPR036976">
    <property type="entry name" value="RimM_N_sf"/>
</dbReference>
<comment type="similarity">
    <text evidence="5">Belongs to the RimM family.</text>
</comment>
<dbReference type="Gene3D" id="2.40.30.60">
    <property type="entry name" value="RimM"/>
    <property type="match status" value="1"/>
</dbReference>
<dbReference type="PANTHER" id="PTHR33692:SF1">
    <property type="entry name" value="RIBOSOME MATURATION FACTOR RIMM"/>
    <property type="match status" value="1"/>
</dbReference>
<comment type="caution">
    <text evidence="8">The sequence shown here is derived from an EMBL/GenBank/DDBJ whole genome shotgun (WGS) entry which is preliminary data.</text>
</comment>
<dbReference type="SUPFAM" id="SSF50447">
    <property type="entry name" value="Translation proteins"/>
    <property type="match status" value="1"/>
</dbReference>
<dbReference type="InterPro" id="IPR009000">
    <property type="entry name" value="Transl_B-barrel_sf"/>
</dbReference>
<comment type="subcellular location">
    <subcellularLocation>
        <location evidence="5">Cytoplasm</location>
    </subcellularLocation>
</comment>
<evidence type="ECO:0000259" key="7">
    <source>
        <dbReference type="Pfam" id="PF24986"/>
    </source>
</evidence>
<dbReference type="InterPro" id="IPR056792">
    <property type="entry name" value="PRC_RimM"/>
</dbReference>
<evidence type="ECO:0000259" key="6">
    <source>
        <dbReference type="Pfam" id="PF01782"/>
    </source>
</evidence>
<evidence type="ECO:0000313" key="9">
    <source>
        <dbReference type="Proteomes" id="UP000195897"/>
    </source>
</evidence>
<reference evidence="9" key="1">
    <citation type="submission" date="2017-04" db="EMBL/GenBank/DDBJ databases">
        <title>Function of individual gut microbiota members based on whole genome sequencing of pure cultures obtained from chicken caecum.</title>
        <authorList>
            <person name="Medvecky M."/>
            <person name="Cejkova D."/>
            <person name="Polansky O."/>
            <person name="Karasova D."/>
            <person name="Kubasova T."/>
            <person name="Cizek A."/>
            <person name="Rychlik I."/>
        </authorList>
    </citation>
    <scope>NUCLEOTIDE SEQUENCE [LARGE SCALE GENOMIC DNA]</scope>
    <source>
        <strain evidence="9">An180</strain>
    </source>
</reference>
<dbReference type="GO" id="GO:0043022">
    <property type="term" value="F:ribosome binding"/>
    <property type="evidence" value="ECO:0007669"/>
    <property type="project" value="InterPro"/>
</dbReference>
<comment type="function">
    <text evidence="5">An accessory protein needed during the final step in the assembly of 30S ribosomal subunit, possibly for assembly of the head region. Essential for efficient processing of 16S rRNA. May be needed both before and after RbfA during the maturation of 16S rRNA. It has affinity for free ribosomal 30S subunits but not for 70S ribosomes.</text>
</comment>
<evidence type="ECO:0000256" key="2">
    <source>
        <dbReference type="ARBA" id="ARBA00022517"/>
    </source>
</evidence>
<evidence type="ECO:0000313" key="8">
    <source>
        <dbReference type="EMBL" id="OUP52530.1"/>
    </source>
</evidence>
<evidence type="ECO:0000256" key="1">
    <source>
        <dbReference type="ARBA" id="ARBA00022490"/>
    </source>
</evidence>
<comment type="domain">
    <text evidence="5">The PRC barrel domain binds ribosomal protein uS19.</text>
</comment>
<dbReference type="Pfam" id="PF24986">
    <property type="entry name" value="PRC_RimM"/>
    <property type="match status" value="1"/>
</dbReference>
<name>A0A1Y4L9E5_9FIRM</name>
<accession>A0A1Y4L9E5</accession>
<dbReference type="PANTHER" id="PTHR33692">
    <property type="entry name" value="RIBOSOME MATURATION FACTOR RIMM"/>
    <property type="match status" value="1"/>
</dbReference>
<keyword evidence="1 5" id="KW-0963">Cytoplasm</keyword>
<dbReference type="InterPro" id="IPR011033">
    <property type="entry name" value="PRC_barrel-like_sf"/>
</dbReference>
<keyword evidence="4 5" id="KW-0143">Chaperone</keyword>
<evidence type="ECO:0000256" key="4">
    <source>
        <dbReference type="ARBA" id="ARBA00023186"/>
    </source>
</evidence>
<dbReference type="EMBL" id="NFKK01000009">
    <property type="protein sequence ID" value="OUP52530.1"/>
    <property type="molecule type" value="Genomic_DNA"/>
</dbReference>
<keyword evidence="3 5" id="KW-0698">rRNA processing</keyword>
<sequence>MQKQFLEAGKIVNTHGVTGDIKVQSWCDSPEVLTDFDTLYLSPSEPVQVKKAYVHKGCVIMHLDGVDTCEAAEALRNRILYLNREDIDLPEDLVFIQDMIGLTVYDERTESVIGTLKEVLTTNPAHDMYVIRREGASDALIPACDPFLVSVDLEAGRLTVRTIEGLIE</sequence>
<protein>
    <recommendedName>
        <fullName evidence="5">Ribosome maturation factor RimM</fullName>
    </recommendedName>
</protein>
<dbReference type="Gene3D" id="2.30.30.240">
    <property type="entry name" value="PRC-barrel domain"/>
    <property type="match status" value="1"/>
</dbReference>
<dbReference type="Pfam" id="PF01782">
    <property type="entry name" value="RimM"/>
    <property type="match status" value="1"/>
</dbReference>
<dbReference type="InterPro" id="IPR011961">
    <property type="entry name" value="RimM"/>
</dbReference>
<dbReference type="GO" id="GO:0005737">
    <property type="term" value="C:cytoplasm"/>
    <property type="evidence" value="ECO:0007669"/>
    <property type="project" value="UniProtKB-SubCell"/>
</dbReference>
<dbReference type="InterPro" id="IPR002676">
    <property type="entry name" value="RimM_N"/>
</dbReference>
<evidence type="ECO:0000256" key="5">
    <source>
        <dbReference type="HAMAP-Rule" id="MF_00014"/>
    </source>
</evidence>
<dbReference type="NCBIfam" id="TIGR02273">
    <property type="entry name" value="16S_RimM"/>
    <property type="match status" value="1"/>
</dbReference>
<dbReference type="GO" id="GO:0042274">
    <property type="term" value="P:ribosomal small subunit biogenesis"/>
    <property type="evidence" value="ECO:0007669"/>
    <property type="project" value="UniProtKB-UniRule"/>
</dbReference>
<organism evidence="8 9">
    <name type="scientific">Butyricicoccus pullicaecorum</name>
    <dbReference type="NCBI Taxonomy" id="501571"/>
    <lineage>
        <taxon>Bacteria</taxon>
        <taxon>Bacillati</taxon>
        <taxon>Bacillota</taxon>
        <taxon>Clostridia</taxon>
        <taxon>Eubacteriales</taxon>
        <taxon>Butyricicoccaceae</taxon>
        <taxon>Butyricicoccus</taxon>
    </lineage>
</organism>
<dbReference type="GO" id="GO:0006364">
    <property type="term" value="P:rRNA processing"/>
    <property type="evidence" value="ECO:0007669"/>
    <property type="project" value="UniProtKB-UniRule"/>
</dbReference>
<gene>
    <name evidence="5" type="primary">rimM</name>
    <name evidence="8" type="ORF">B5F17_08590</name>
</gene>
<feature type="domain" description="RimM N-terminal" evidence="6">
    <location>
        <begin position="8"/>
        <end position="86"/>
    </location>
</feature>
<keyword evidence="2 5" id="KW-0690">Ribosome biogenesis</keyword>